<dbReference type="AlphaFoldDB" id="A0A1Q9EM09"/>
<proteinExistence type="predicted"/>
<feature type="compositionally biased region" description="Basic residues" evidence="1">
    <location>
        <begin position="137"/>
        <end position="146"/>
    </location>
</feature>
<protein>
    <submittedName>
        <fullName evidence="2">Uncharacterized protein</fullName>
    </submittedName>
</protein>
<gene>
    <name evidence="2" type="ORF">AK812_SmicGene8076</name>
</gene>
<dbReference type="Proteomes" id="UP000186817">
    <property type="component" value="Unassembled WGS sequence"/>
</dbReference>
<feature type="region of interest" description="Disordered" evidence="1">
    <location>
        <begin position="114"/>
        <end position="146"/>
    </location>
</feature>
<name>A0A1Q9EM09_SYMMI</name>
<sequence length="193" mass="22062">MDEQLRGLECCTDADSGPSVVSKLSQEPAETVLEVLPPRVWTSEHVHLFFEQKLGTANASFDVMIKMAIDELEELQGVADKICKGSASKEAQQVALEWKQRSLQMLAQRRTRDLKVQPKKSLQANLPNNLQIPTRSKSQRRQHNLRAPRQRTTMKLLRSQVLLKIDDLEACNARRWRCNEAYSTDESLQTPHE</sequence>
<reference evidence="2 3" key="1">
    <citation type="submission" date="2016-02" db="EMBL/GenBank/DDBJ databases">
        <title>Genome analysis of coral dinoflagellate symbionts highlights evolutionary adaptations to a symbiotic lifestyle.</title>
        <authorList>
            <person name="Aranda M."/>
            <person name="Li Y."/>
            <person name="Liew Y.J."/>
            <person name="Baumgarten S."/>
            <person name="Simakov O."/>
            <person name="Wilson M."/>
            <person name="Piel J."/>
            <person name="Ashoor H."/>
            <person name="Bougouffa S."/>
            <person name="Bajic V.B."/>
            <person name="Ryu T."/>
            <person name="Ravasi T."/>
            <person name="Bayer T."/>
            <person name="Micklem G."/>
            <person name="Kim H."/>
            <person name="Bhak J."/>
            <person name="Lajeunesse T.C."/>
            <person name="Voolstra C.R."/>
        </authorList>
    </citation>
    <scope>NUCLEOTIDE SEQUENCE [LARGE SCALE GENOMIC DNA]</scope>
    <source>
        <strain evidence="2 3">CCMP2467</strain>
    </source>
</reference>
<accession>A0A1Q9EM09</accession>
<dbReference type="EMBL" id="LSRX01000118">
    <property type="protein sequence ID" value="OLQ08418.1"/>
    <property type="molecule type" value="Genomic_DNA"/>
</dbReference>
<organism evidence="2 3">
    <name type="scientific">Symbiodinium microadriaticum</name>
    <name type="common">Dinoflagellate</name>
    <name type="synonym">Zooxanthella microadriatica</name>
    <dbReference type="NCBI Taxonomy" id="2951"/>
    <lineage>
        <taxon>Eukaryota</taxon>
        <taxon>Sar</taxon>
        <taxon>Alveolata</taxon>
        <taxon>Dinophyceae</taxon>
        <taxon>Suessiales</taxon>
        <taxon>Symbiodiniaceae</taxon>
        <taxon>Symbiodinium</taxon>
    </lineage>
</organism>
<evidence type="ECO:0000256" key="1">
    <source>
        <dbReference type="SAM" id="MobiDB-lite"/>
    </source>
</evidence>
<evidence type="ECO:0000313" key="2">
    <source>
        <dbReference type="EMBL" id="OLQ08418.1"/>
    </source>
</evidence>
<feature type="compositionally biased region" description="Polar residues" evidence="1">
    <location>
        <begin position="120"/>
        <end position="136"/>
    </location>
</feature>
<keyword evidence="3" id="KW-1185">Reference proteome</keyword>
<comment type="caution">
    <text evidence="2">The sequence shown here is derived from an EMBL/GenBank/DDBJ whole genome shotgun (WGS) entry which is preliminary data.</text>
</comment>
<evidence type="ECO:0000313" key="3">
    <source>
        <dbReference type="Proteomes" id="UP000186817"/>
    </source>
</evidence>
<dbReference type="OrthoDB" id="10276114at2759"/>